<dbReference type="Pfam" id="PF13304">
    <property type="entry name" value="AAA_21"/>
    <property type="match status" value="1"/>
</dbReference>
<dbReference type="AlphaFoldDB" id="A0A644WPW1"/>
<dbReference type="Pfam" id="PF13175">
    <property type="entry name" value="AAA_15"/>
    <property type="match status" value="1"/>
</dbReference>
<accession>A0A644WPW1</accession>
<dbReference type="GO" id="GO:0000731">
    <property type="term" value="P:DNA synthesis involved in DNA repair"/>
    <property type="evidence" value="ECO:0007669"/>
    <property type="project" value="TreeGrafter"/>
</dbReference>
<organism evidence="3">
    <name type="scientific">bioreactor metagenome</name>
    <dbReference type="NCBI Taxonomy" id="1076179"/>
    <lineage>
        <taxon>unclassified sequences</taxon>
        <taxon>metagenomes</taxon>
        <taxon>ecological metagenomes</taxon>
    </lineage>
</organism>
<feature type="domain" description="Endonuclease GajA/Old nuclease/RecF-like AAA" evidence="1">
    <location>
        <begin position="1"/>
        <end position="139"/>
    </location>
</feature>
<evidence type="ECO:0000259" key="1">
    <source>
        <dbReference type="Pfam" id="PF13175"/>
    </source>
</evidence>
<protein>
    <submittedName>
        <fullName evidence="3">Uncharacterized protein</fullName>
    </submittedName>
</protein>
<reference evidence="3" key="1">
    <citation type="submission" date="2019-08" db="EMBL/GenBank/DDBJ databases">
        <authorList>
            <person name="Kucharzyk K."/>
            <person name="Murdoch R.W."/>
            <person name="Higgins S."/>
            <person name="Loffler F."/>
        </authorList>
    </citation>
    <scope>NUCLEOTIDE SEQUENCE</scope>
</reference>
<dbReference type="GO" id="GO:0016887">
    <property type="term" value="F:ATP hydrolysis activity"/>
    <property type="evidence" value="ECO:0007669"/>
    <property type="project" value="InterPro"/>
</dbReference>
<proteinExistence type="predicted"/>
<dbReference type="InterPro" id="IPR041685">
    <property type="entry name" value="AAA_GajA/Old/RecF-like"/>
</dbReference>
<dbReference type="PANTHER" id="PTHR32182">
    <property type="entry name" value="DNA REPLICATION AND REPAIR PROTEIN RECF"/>
    <property type="match status" value="1"/>
</dbReference>
<dbReference type="GO" id="GO:0006302">
    <property type="term" value="P:double-strand break repair"/>
    <property type="evidence" value="ECO:0007669"/>
    <property type="project" value="TreeGrafter"/>
</dbReference>
<evidence type="ECO:0000259" key="2">
    <source>
        <dbReference type="Pfam" id="PF13304"/>
    </source>
</evidence>
<feature type="domain" description="ATPase AAA-type core" evidence="2">
    <location>
        <begin position="289"/>
        <end position="384"/>
    </location>
</feature>
<name>A0A644WPW1_9ZZZZ</name>
<dbReference type="PANTHER" id="PTHR32182:SF22">
    <property type="entry name" value="ATP-DEPENDENT ENDONUCLEASE, OLD FAMILY-RELATED"/>
    <property type="match status" value="1"/>
</dbReference>
<sequence>MITKIEIDGFKSFKNFSMEFTPFTVIAGINASGKSNLFDALELLSRLSFMSLRDAFPDTRGTVNELFTLIDEDIYVDTMSFAVEMLVERKVKDNWGLEAEIKSPRLRYELKIERKKNNRGFDELSILHEYLDKISTENDSWSKKIIPRQKQYLWKSTQKGGSSNPFINTEAKNGLPSISIRQDGGQGGKATPARTVSQTVLSGVNSVDFPHVFAAKEEMRNWRFMQLNPEDLRQPTIQDAKMSYDITHSGANLASALFRMKDEDEYILVEIGRELIKFLPEYVGVDVINDEANKQFIIKLKHKDGKEFSSRVLSEGTLRLLALTIMQFDEKHKGLLCFEEPENGIHPQRIRLMTELLYNLSADFRNDNMNLRQVIVNTHSPLLVRDMLNIKGTNTNSVWLSKMTTLITEINGKRQKIKITQIHSVSRKREYSLFETTQMSLADLENYLNTLKEEPELND</sequence>
<dbReference type="EMBL" id="VSSQ01001138">
    <property type="protein sequence ID" value="MPM05508.1"/>
    <property type="molecule type" value="Genomic_DNA"/>
</dbReference>
<dbReference type="InterPro" id="IPR003959">
    <property type="entry name" value="ATPase_AAA_core"/>
</dbReference>
<comment type="caution">
    <text evidence="3">The sequence shown here is derived from an EMBL/GenBank/DDBJ whole genome shotgun (WGS) entry which is preliminary data.</text>
</comment>
<gene>
    <name evidence="3" type="ORF">SDC9_51798</name>
</gene>
<dbReference type="InterPro" id="IPR027417">
    <property type="entry name" value="P-loop_NTPase"/>
</dbReference>
<dbReference type="SUPFAM" id="SSF52540">
    <property type="entry name" value="P-loop containing nucleoside triphosphate hydrolases"/>
    <property type="match status" value="1"/>
</dbReference>
<evidence type="ECO:0000313" key="3">
    <source>
        <dbReference type="EMBL" id="MPM05508.1"/>
    </source>
</evidence>
<dbReference type="Gene3D" id="3.40.50.300">
    <property type="entry name" value="P-loop containing nucleotide triphosphate hydrolases"/>
    <property type="match status" value="2"/>
</dbReference>
<dbReference type="GO" id="GO:0005524">
    <property type="term" value="F:ATP binding"/>
    <property type="evidence" value="ECO:0007669"/>
    <property type="project" value="InterPro"/>
</dbReference>